<reference evidence="2 3" key="1">
    <citation type="submission" date="2019-08" db="EMBL/GenBank/DDBJ databases">
        <authorList>
            <person name="Alioto T."/>
            <person name="Alioto T."/>
            <person name="Gomez Garrido J."/>
        </authorList>
    </citation>
    <scope>NUCLEOTIDE SEQUENCE [LARGE SCALE GENOMIC DNA]</scope>
</reference>
<accession>A0A5E4NE79</accession>
<keyword evidence="3" id="KW-1185">Reference proteome</keyword>
<dbReference type="PANTHER" id="PTHR22774:SF11">
    <property type="entry name" value="CHOREIN N-TERMINAL DOMAIN-CONTAINING PROTEIN"/>
    <property type="match status" value="1"/>
</dbReference>
<organism evidence="2 3">
    <name type="scientific">Cinara cedri</name>
    <dbReference type="NCBI Taxonomy" id="506608"/>
    <lineage>
        <taxon>Eukaryota</taxon>
        <taxon>Metazoa</taxon>
        <taxon>Ecdysozoa</taxon>
        <taxon>Arthropoda</taxon>
        <taxon>Hexapoda</taxon>
        <taxon>Insecta</taxon>
        <taxon>Pterygota</taxon>
        <taxon>Neoptera</taxon>
        <taxon>Paraneoptera</taxon>
        <taxon>Hemiptera</taxon>
        <taxon>Sternorrhyncha</taxon>
        <taxon>Aphidomorpha</taxon>
        <taxon>Aphidoidea</taxon>
        <taxon>Aphididae</taxon>
        <taxon>Lachninae</taxon>
        <taxon>Cinara</taxon>
    </lineage>
</organism>
<gene>
    <name evidence="2" type="ORF">CINCED_3A017970</name>
</gene>
<dbReference type="InterPro" id="IPR026728">
    <property type="entry name" value="BLTP3A/B"/>
</dbReference>
<dbReference type="PANTHER" id="PTHR22774">
    <property type="entry name" value="CHOREIN N-TERMINAL DOMAIN-CONTAINING PROTEIN"/>
    <property type="match status" value="1"/>
</dbReference>
<name>A0A5E4NE79_9HEMI</name>
<dbReference type="OrthoDB" id="43807at2759"/>
<dbReference type="Proteomes" id="UP000325440">
    <property type="component" value="Unassembled WGS sequence"/>
</dbReference>
<keyword evidence="1" id="KW-0175">Coiled coil</keyword>
<dbReference type="EMBL" id="CABPRJ010001898">
    <property type="protein sequence ID" value="VVC39855.1"/>
    <property type="molecule type" value="Genomic_DNA"/>
</dbReference>
<feature type="coiled-coil region" evidence="1">
    <location>
        <begin position="1221"/>
        <end position="1276"/>
    </location>
</feature>
<proteinExistence type="predicted"/>
<sequence>MASVLKKQILKQLARFTKGLKEEDINLSTFKGEGELTSLELDENALMDVLDVPYWVRITSAKCDRVFFQVPFMAIKKVPMSLTLDKVSVEIETCDNVESMAMRENVQTVQPGKYKFINQVIDGMTIQINEVNITFRDPVFYASVQILKILVQSKSPNWESTNLKTTRLKNEQKTQILIFKELTWQMIRIELYSTNDRKKPPIKLFTNDIICRLTIKKRLSDCFILGCKLAVLIEELLCVFTDSQMKAALHYIDSLAGVVKKSTDLSRKKKAVRKLECLPEYQAQLDQEKRGKFVSNSKSSCLFSFHDVIETSYHFVAQKINLHLSDDPGSRSLHPDLEKGGSIQIEVTCFQIDLYPYHLADSDRLHWGLYKKASSSFFQWLKDSQCEFWDNFCTIVRDNFQIVDTQKGNITKYLKAQYSKLMTSCTVLRMSDFTVFRVQSGRKQEQIAFIKGDKERHKLPHDSKIIHAEFTYYYYPGDVGFPLPPSKFYAQLNPVQMNFDALTVLWLNTFVLNVYKSLMTTNVANQDHLGSMIYFDILIESIMPRLIFEEEKLCNNQKDRPKSLNLQTSRATLSNVRSNEHGMSRSDLANCINGLQFSSLFYSSEYPAKDGDYHPITEKLLNHAKGNDNVRAYPNNIIVSTLEEFMEKLSRELLWIQAKDIWCVRLDPVWGDFYGARAVGSTPVPFLEAFPLTLWVQPPTFTPKSEVFNRSLKYCDMTVLCHVPNLVSIQINHFQYLFLLRVADAVDELATYIVADQHNIVGNKKSGSFIFAALFAQVEVTFVTSAQLDVMGKSGGCDDVSSSLVADSSSIATQSGHSAQLSNIIQTTYEDVGYVYDMSQAFRIPMAISEANANSKRKEFMSQKSASVIYDNVKEMSKIKMAETVTTDINLPSFKGMKKRWFNFGTSVDHTAKQNMDEFNDNVSVRSDMSSDSESLMDLSLDTNDGADVIFKFPSTHIQKVGFIKNVELASEAFDDICGGGELTPPTTSSERDSIRSSMKRKDLIAITTLKFGHVEILHQSEGLNSVAKVQITNVSTEECPYIPWDEFQDKFTTRTRDWNEVESVEGLPQIPKVMIRLEHNIMPKRDEKLVHMEEWKNDNLTAKVNNVSLSLNSNSIASLADFFVDEQPSKSLPFEATVENTIIKLCNPTQNDALQDETITKPTDTEIRLSRLKVKRTNDGLVCVEPIKDNCDSLDSNTQLIQLTLELKKCSIENEYLHRKLGTLERLKEENQELRRFQEENKSLRLLLSEAQDNISKLLGEKQNLLDQVRFLKESKSNMIVTSKR</sequence>
<evidence type="ECO:0000256" key="1">
    <source>
        <dbReference type="SAM" id="Coils"/>
    </source>
</evidence>
<dbReference type="Pfam" id="PF24917">
    <property type="entry name" value="BLTP3A_B"/>
    <property type="match status" value="2"/>
</dbReference>
<evidence type="ECO:0000313" key="2">
    <source>
        <dbReference type="EMBL" id="VVC39855.1"/>
    </source>
</evidence>
<evidence type="ECO:0000313" key="3">
    <source>
        <dbReference type="Proteomes" id="UP000325440"/>
    </source>
</evidence>
<protein>
    <submittedName>
        <fullName evidence="2">Vacuolar protein sorting-associated protein 13, N-terminal domain</fullName>
    </submittedName>
</protein>